<feature type="domain" description="Activator of Hsp90 ATPase homologue 1/2-like C-terminal" evidence="2">
    <location>
        <begin position="23"/>
        <end position="159"/>
    </location>
</feature>
<gene>
    <name evidence="3" type="ORF">ABIE21_002951</name>
</gene>
<organism evidence="3 4">
    <name type="scientific">Conyzicola nivalis</name>
    <dbReference type="NCBI Taxonomy" id="1477021"/>
    <lineage>
        <taxon>Bacteria</taxon>
        <taxon>Bacillati</taxon>
        <taxon>Actinomycetota</taxon>
        <taxon>Actinomycetes</taxon>
        <taxon>Micrococcales</taxon>
        <taxon>Microbacteriaceae</taxon>
        <taxon>Conyzicola</taxon>
    </lineage>
</organism>
<evidence type="ECO:0000313" key="3">
    <source>
        <dbReference type="EMBL" id="MET4583425.1"/>
    </source>
</evidence>
<dbReference type="CDD" id="cd08896">
    <property type="entry name" value="SRPBCC_CalC_Aha1-like_3"/>
    <property type="match status" value="1"/>
</dbReference>
<comment type="caution">
    <text evidence="3">The sequence shown here is derived from an EMBL/GenBank/DDBJ whole genome shotgun (WGS) entry which is preliminary data.</text>
</comment>
<dbReference type="Pfam" id="PF08327">
    <property type="entry name" value="AHSA1"/>
    <property type="match status" value="1"/>
</dbReference>
<dbReference type="SUPFAM" id="SSF55961">
    <property type="entry name" value="Bet v1-like"/>
    <property type="match status" value="1"/>
</dbReference>
<name>A0ABV2QS75_9MICO</name>
<proteinExistence type="inferred from homology"/>
<evidence type="ECO:0000256" key="1">
    <source>
        <dbReference type="ARBA" id="ARBA00006817"/>
    </source>
</evidence>
<dbReference type="EMBL" id="JBEPSJ010000004">
    <property type="protein sequence ID" value="MET4583425.1"/>
    <property type="molecule type" value="Genomic_DNA"/>
</dbReference>
<dbReference type="InterPro" id="IPR023393">
    <property type="entry name" value="START-like_dom_sf"/>
</dbReference>
<protein>
    <submittedName>
        <fullName evidence="3">Uncharacterized protein YndB with AHSA1/START domain</fullName>
    </submittedName>
</protein>
<evidence type="ECO:0000313" key="4">
    <source>
        <dbReference type="Proteomes" id="UP001549257"/>
    </source>
</evidence>
<keyword evidence="4" id="KW-1185">Reference proteome</keyword>
<sequence>MTVDTATPVQPDFDLTITRIIAAPRPAVWRAWTDSASFEQWWVPAPALCRVLDMELAPGGSFRTEISEGGGDFGPHITGCFLAVDELERIVFTNSLVAGWRPAESPFMTAVITFADHPDGTEYISHVMHRNAADRALHEELGFYDGWGTVIGQLAGLVEKTG</sequence>
<accession>A0ABV2QS75</accession>
<dbReference type="InterPro" id="IPR013538">
    <property type="entry name" value="ASHA1/2-like_C"/>
</dbReference>
<evidence type="ECO:0000259" key="2">
    <source>
        <dbReference type="Pfam" id="PF08327"/>
    </source>
</evidence>
<reference evidence="3 4" key="1">
    <citation type="submission" date="2024-06" db="EMBL/GenBank/DDBJ databases">
        <title>Sorghum-associated microbial communities from plants grown in Nebraska, USA.</title>
        <authorList>
            <person name="Schachtman D."/>
        </authorList>
    </citation>
    <scope>NUCLEOTIDE SEQUENCE [LARGE SCALE GENOMIC DNA]</scope>
    <source>
        <strain evidence="3 4">2857</strain>
    </source>
</reference>
<comment type="similarity">
    <text evidence="1">Belongs to the AHA1 family.</text>
</comment>
<dbReference type="Gene3D" id="3.30.530.20">
    <property type="match status" value="1"/>
</dbReference>
<dbReference type="RefSeq" id="WP_354025599.1">
    <property type="nucleotide sequence ID" value="NZ_JBEPSJ010000004.1"/>
</dbReference>
<dbReference type="Proteomes" id="UP001549257">
    <property type="component" value="Unassembled WGS sequence"/>
</dbReference>